<feature type="transmembrane region" description="Helical" evidence="1">
    <location>
        <begin position="20"/>
        <end position="39"/>
    </location>
</feature>
<evidence type="ECO:0000313" key="3">
    <source>
        <dbReference type="Proteomes" id="UP000245880"/>
    </source>
</evidence>
<feature type="transmembrane region" description="Helical" evidence="1">
    <location>
        <begin position="130"/>
        <end position="149"/>
    </location>
</feature>
<reference evidence="2 3" key="1">
    <citation type="submission" date="2018-03" db="EMBL/GenBank/DDBJ databases">
        <title>Genomic Encyclopedia of Archaeal and Bacterial Type Strains, Phase II (KMG-II): from individual species to whole genera.</title>
        <authorList>
            <person name="Goeker M."/>
        </authorList>
    </citation>
    <scope>NUCLEOTIDE SEQUENCE [LARGE SCALE GENOMIC DNA]</scope>
    <source>
        <strain evidence="2 3">DSM 100346</strain>
    </source>
</reference>
<evidence type="ECO:0000313" key="2">
    <source>
        <dbReference type="EMBL" id="PWJ57921.1"/>
    </source>
</evidence>
<name>A0A316AJZ1_9BACT</name>
<feature type="transmembrane region" description="Helical" evidence="1">
    <location>
        <begin position="45"/>
        <end position="65"/>
    </location>
</feature>
<feature type="transmembrane region" description="Helical" evidence="1">
    <location>
        <begin position="106"/>
        <end position="124"/>
    </location>
</feature>
<keyword evidence="1" id="KW-0812">Transmembrane</keyword>
<keyword evidence="1" id="KW-1133">Transmembrane helix</keyword>
<proteinExistence type="predicted"/>
<evidence type="ECO:0000256" key="1">
    <source>
        <dbReference type="SAM" id="Phobius"/>
    </source>
</evidence>
<dbReference type="Proteomes" id="UP000245880">
    <property type="component" value="Unassembled WGS sequence"/>
</dbReference>
<comment type="caution">
    <text evidence="2">The sequence shown here is derived from an EMBL/GenBank/DDBJ whole genome shotgun (WGS) entry which is preliminary data.</text>
</comment>
<dbReference type="AlphaFoldDB" id="A0A316AJZ1"/>
<gene>
    <name evidence="2" type="ORF">CLV98_105101</name>
</gene>
<accession>A0A316AJZ1</accession>
<protein>
    <submittedName>
        <fullName evidence="2">Uncharacterized protein</fullName>
    </submittedName>
</protein>
<keyword evidence="1" id="KW-0472">Membrane</keyword>
<organism evidence="2 3">
    <name type="scientific">Dyadobacter jejuensis</name>
    <dbReference type="NCBI Taxonomy" id="1082580"/>
    <lineage>
        <taxon>Bacteria</taxon>
        <taxon>Pseudomonadati</taxon>
        <taxon>Bacteroidota</taxon>
        <taxon>Cytophagia</taxon>
        <taxon>Cytophagales</taxon>
        <taxon>Spirosomataceae</taxon>
        <taxon>Dyadobacter</taxon>
    </lineage>
</organism>
<keyword evidence="3" id="KW-1185">Reference proteome</keyword>
<dbReference type="EMBL" id="QGDT01000005">
    <property type="protein sequence ID" value="PWJ57921.1"/>
    <property type="molecule type" value="Genomic_DNA"/>
</dbReference>
<sequence>MNFRSIVRNWIQQTIQDAKWLVLLGCFMAVASFILWMLPQLFYQGMALPMALLSLILLFYGGFTIKNRPQLEQQLLAAYQKASGETLKREKQRMLAEKNNHTKIQLTWGLVLLAGVASRLVLAAPYSKGIATGFALMGLFLLLTDLWALRRMNQYKISIQTL</sequence>